<evidence type="ECO:0000256" key="1">
    <source>
        <dbReference type="ARBA" id="ARBA00022723"/>
    </source>
</evidence>
<reference evidence="10" key="1">
    <citation type="submission" date="2023-01" db="EMBL/GenBank/DDBJ databases">
        <title>Exophiala dermititidis isolated from Cystic Fibrosis Patient.</title>
        <authorList>
            <person name="Kurbessoian T."/>
            <person name="Crocker A."/>
            <person name="Murante D."/>
            <person name="Hogan D.A."/>
            <person name="Stajich J.E."/>
        </authorList>
    </citation>
    <scope>NUCLEOTIDE SEQUENCE</scope>
    <source>
        <strain evidence="10">Ex8</strain>
    </source>
</reference>
<dbReference type="GO" id="GO:0003677">
    <property type="term" value="F:DNA binding"/>
    <property type="evidence" value="ECO:0007669"/>
    <property type="project" value="UniProtKB-KW"/>
</dbReference>
<dbReference type="PROSITE" id="PS00028">
    <property type="entry name" value="ZINC_FINGER_C2H2_1"/>
    <property type="match status" value="1"/>
</dbReference>
<comment type="caution">
    <text evidence="10">The sequence shown here is derived from an EMBL/GenBank/DDBJ whole genome shotgun (WGS) entry which is preliminary data.</text>
</comment>
<dbReference type="InterPro" id="IPR036864">
    <property type="entry name" value="Zn2-C6_fun-type_DNA-bd_sf"/>
</dbReference>
<dbReference type="Pfam" id="PF04082">
    <property type="entry name" value="Fungal_trans"/>
    <property type="match status" value="1"/>
</dbReference>
<feature type="compositionally biased region" description="Polar residues" evidence="8">
    <location>
        <begin position="124"/>
        <end position="144"/>
    </location>
</feature>
<evidence type="ECO:0000256" key="7">
    <source>
        <dbReference type="PROSITE-ProRule" id="PRU00042"/>
    </source>
</evidence>
<dbReference type="PROSITE" id="PS00463">
    <property type="entry name" value="ZN2_CY6_FUNGAL_1"/>
    <property type="match status" value="1"/>
</dbReference>
<dbReference type="InterPro" id="IPR001138">
    <property type="entry name" value="Zn2Cys6_DnaBD"/>
</dbReference>
<dbReference type="Proteomes" id="UP001161757">
    <property type="component" value="Unassembled WGS sequence"/>
</dbReference>
<evidence type="ECO:0000256" key="4">
    <source>
        <dbReference type="ARBA" id="ARBA00023125"/>
    </source>
</evidence>
<proteinExistence type="predicted"/>
<accession>A0AAN6IVZ3</accession>
<dbReference type="PANTHER" id="PTHR47660:SF2">
    <property type="entry name" value="TRANSCRIPTION FACTOR WITH C2H2 AND ZN(2)-CYS(6) DNA BINDING DOMAIN (EUROFUNG)"/>
    <property type="match status" value="1"/>
</dbReference>
<keyword evidence="7" id="KW-0863">Zinc-finger</keyword>
<evidence type="ECO:0000256" key="5">
    <source>
        <dbReference type="ARBA" id="ARBA00023163"/>
    </source>
</evidence>
<name>A0AAN6IVZ3_EXODE</name>
<keyword evidence="1" id="KW-0479">Metal-binding</keyword>
<evidence type="ECO:0000313" key="11">
    <source>
        <dbReference type="Proteomes" id="UP001161757"/>
    </source>
</evidence>
<dbReference type="AlphaFoldDB" id="A0AAN6IVZ3"/>
<dbReference type="PROSITE" id="PS50157">
    <property type="entry name" value="ZINC_FINGER_C2H2_2"/>
    <property type="match status" value="1"/>
</dbReference>
<dbReference type="InterPro" id="IPR007219">
    <property type="entry name" value="XnlR_reg_dom"/>
</dbReference>
<dbReference type="GO" id="GO:0008270">
    <property type="term" value="F:zinc ion binding"/>
    <property type="evidence" value="ECO:0007669"/>
    <property type="project" value="UniProtKB-KW"/>
</dbReference>
<dbReference type="InterPro" id="IPR013087">
    <property type="entry name" value="Znf_C2H2_type"/>
</dbReference>
<gene>
    <name evidence="10" type="ORF">HRR80_001919</name>
</gene>
<keyword evidence="6" id="KW-0539">Nucleus</keyword>
<evidence type="ECO:0000256" key="8">
    <source>
        <dbReference type="SAM" id="MobiDB-lite"/>
    </source>
</evidence>
<protein>
    <recommendedName>
        <fullName evidence="9">C2H2-type domain-containing protein</fullName>
    </recommendedName>
</protein>
<evidence type="ECO:0000256" key="3">
    <source>
        <dbReference type="ARBA" id="ARBA00023015"/>
    </source>
</evidence>
<dbReference type="EMBL" id="JAJGCB010000003">
    <property type="protein sequence ID" value="KAJ8993404.1"/>
    <property type="molecule type" value="Genomic_DNA"/>
</dbReference>
<evidence type="ECO:0000256" key="6">
    <source>
        <dbReference type="ARBA" id="ARBA00023242"/>
    </source>
</evidence>
<keyword evidence="2" id="KW-0862">Zinc</keyword>
<dbReference type="CDD" id="cd00067">
    <property type="entry name" value="GAL4"/>
    <property type="match status" value="1"/>
</dbReference>
<evidence type="ECO:0000313" key="10">
    <source>
        <dbReference type="EMBL" id="KAJ8993404.1"/>
    </source>
</evidence>
<keyword evidence="4" id="KW-0238">DNA-binding</keyword>
<dbReference type="PANTHER" id="PTHR47660">
    <property type="entry name" value="TRANSCRIPTION FACTOR WITH C2H2 AND ZN(2)-CYS(6) DNA BINDING DOMAIN (EUROFUNG)-RELATED-RELATED"/>
    <property type="match status" value="1"/>
</dbReference>
<keyword evidence="5" id="KW-0804">Transcription</keyword>
<evidence type="ECO:0000256" key="2">
    <source>
        <dbReference type="ARBA" id="ARBA00022833"/>
    </source>
</evidence>
<sequence length="863" mass="96139">MNAAPSSTVASLASRGSRTMTSNNTDNIFMCLLCSEGFRNVTALENHVRKHPRETQTPPSKRQRIGSARSGPRASQACHACAAAKTKCDNGVRCKRCIRRDIPCIRHHPISECDALPNTADAAVTTNNSSSTPPVATAANNFSDAPQPQPEPQAHPSTPLEMARSVGSTEVDAAAQVYQDHVLLETPSFYGLPSIDPTQGGIDPERSTVDLDFYNIFDFDGNHDLVLSARDQEFLSSLPLPFREAPREASLGAGTSPAKTVISSMDQSSSQEVYEAFKQSIGRWDPAKTNSRAVEQPSLYMDRITTSKMDCLGSYDPNIISQSLTPRIREQILKLLIKSCDQDNVIDMISSFPAVEVLDRLLKSYLTRQVTTTDIWIHVPTFKVDEVRLELLVACVAAAACLSSSRPVQKFGLAMQEFLVYHLWLVSENSGVLTRDLQSLQALSLQLEMGLWSGVRRKMEISESFSGIVTNALRAGGHFRCANYSPITVTVEDEGEILETKWKQWIQQESFKRLVYHMNLYCTRLSLVTSATSTMSYAELSVPVPFAHELWVAKSATEWKQLYLQLARGSPPEPISFTNLLPDPMTLGSLGPLYDGYYTKFCLLHAVSSMIGRHKQDRSIFAPIDKSATRVSSFADDVQHQRIVHILKHIKLCYEDLELRHTIELDLLFHLCSMHLYAPFEQMELAAGKEGPIEAQRADPALQRWISTGDSRHAAWHAGQILRLSRMWTFDQLKHYAVVAAYHAGLCLWVYGVLSEQGKSGYLQNPTTSAEHSGYVMLDQEESIQTQRWISHARGDPAISGRAGSRDGDQDTSIVSIHSSQLLLSTLLQEVMSRFAWRNSLFVENIHQLLQALQKISHRADKS</sequence>
<dbReference type="GO" id="GO:0000981">
    <property type="term" value="F:DNA-binding transcription factor activity, RNA polymerase II-specific"/>
    <property type="evidence" value="ECO:0007669"/>
    <property type="project" value="InterPro"/>
</dbReference>
<dbReference type="SUPFAM" id="SSF57701">
    <property type="entry name" value="Zn2/Cys6 DNA-binding domain"/>
    <property type="match status" value="1"/>
</dbReference>
<evidence type="ECO:0000259" key="9">
    <source>
        <dbReference type="PROSITE" id="PS50157"/>
    </source>
</evidence>
<organism evidence="10 11">
    <name type="scientific">Exophiala dermatitidis</name>
    <name type="common">Black yeast-like fungus</name>
    <name type="synonym">Wangiella dermatitidis</name>
    <dbReference type="NCBI Taxonomy" id="5970"/>
    <lineage>
        <taxon>Eukaryota</taxon>
        <taxon>Fungi</taxon>
        <taxon>Dikarya</taxon>
        <taxon>Ascomycota</taxon>
        <taxon>Pezizomycotina</taxon>
        <taxon>Eurotiomycetes</taxon>
        <taxon>Chaetothyriomycetidae</taxon>
        <taxon>Chaetothyriales</taxon>
        <taxon>Herpotrichiellaceae</taxon>
        <taxon>Exophiala</taxon>
    </lineage>
</organism>
<feature type="domain" description="C2H2-type" evidence="9">
    <location>
        <begin position="29"/>
        <end position="56"/>
    </location>
</feature>
<feature type="region of interest" description="Disordered" evidence="8">
    <location>
        <begin position="48"/>
        <end position="72"/>
    </location>
</feature>
<keyword evidence="3" id="KW-0805">Transcription regulation</keyword>
<feature type="region of interest" description="Disordered" evidence="8">
    <location>
        <begin position="123"/>
        <end position="159"/>
    </location>
</feature>